<dbReference type="InterPro" id="IPR036891">
    <property type="entry name" value="Signal_recog_part_SRP54_M_sf"/>
</dbReference>
<feature type="domain" description="SRP54-type proteins GTP-binding" evidence="13">
    <location>
        <begin position="200"/>
        <end position="213"/>
    </location>
</feature>
<evidence type="ECO:0000256" key="4">
    <source>
        <dbReference type="ARBA" id="ARBA00022884"/>
    </source>
</evidence>
<dbReference type="PANTHER" id="PTHR11564:SF5">
    <property type="entry name" value="SIGNAL RECOGNITION PARTICLE SUBUNIT SRP54"/>
    <property type="match status" value="1"/>
</dbReference>
<dbReference type="PANTHER" id="PTHR11564">
    <property type="entry name" value="SIGNAL RECOGNITION PARTICLE 54K PROTEIN SRP54"/>
    <property type="match status" value="1"/>
</dbReference>
<keyword evidence="3" id="KW-0378">Hydrolase</keyword>
<protein>
    <recommendedName>
        <fullName evidence="8">Signal recognition particle subunit SRP54</fullName>
        <ecNumber evidence="10">3.6.5.4</ecNumber>
    </recommendedName>
    <alternativeName>
        <fullName evidence="9">Signal recognition particle 54 kDa protein</fullName>
    </alternativeName>
</protein>
<dbReference type="Pfam" id="PF02978">
    <property type="entry name" value="SRP_SPB"/>
    <property type="match status" value="1"/>
</dbReference>
<dbReference type="EMBL" id="WBNG01005205">
    <property type="protein sequence ID" value="NXD32401.1"/>
    <property type="molecule type" value="Genomic_DNA"/>
</dbReference>
<proteinExistence type="inferred from homology"/>
<comment type="catalytic activity">
    <reaction evidence="12">
        <text>GTP + H2O = GDP + phosphate + H(+)</text>
        <dbReference type="Rhea" id="RHEA:19669"/>
        <dbReference type="ChEBI" id="CHEBI:15377"/>
        <dbReference type="ChEBI" id="CHEBI:15378"/>
        <dbReference type="ChEBI" id="CHEBI:37565"/>
        <dbReference type="ChEBI" id="CHEBI:43474"/>
        <dbReference type="ChEBI" id="CHEBI:58189"/>
        <dbReference type="EC" id="3.6.5.4"/>
    </reaction>
    <physiologicalReaction direction="left-to-right" evidence="12">
        <dbReference type="Rhea" id="RHEA:19670"/>
    </physiologicalReaction>
</comment>
<evidence type="ECO:0000256" key="7">
    <source>
        <dbReference type="ARBA" id="ARBA00023274"/>
    </source>
</evidence>
<dbReference type="InterPro" id="IPR027417">
    <property type="entry name" value="P-loop_NTPase"/>
</dbReference>
<dbReference type="Gene3D" id="1.10.260.30">
    <property type="entry name" value="Signal recognition particle, SRP54 subunit, M-domain"/>
    <property type="match status" value="1"/>
</dbReference>
<dbReference type="SUPFAM" id="SSF52540">
    <property type="entry name" value="P-loop containing nucleoside triphosphate hydrolases"/>
    <property type="match status" value="1"/>
</dbReference>
<feature type="non-terminal residue" evidence="14">
    <location>
        <position position="379"/>
    </location>
</feature>
<keyword evidence="15" id="KW-1185">Reference proteome</keyword>
<evidence type="ECO:0000313" key="15">
    <source>
        <dbReference type="Proteomes" id="UP000623542"/>
    </source>
</evidence>
<comment type="caution">
    <text evidence="14">The sequence shown here is derived from an EMBL/GenBank/DDBJ whole genome shotgun (WGS) entry which is preliminary data.</text>
</comment>
<keyword evidence="4" id="KW-0694">RNA-binding</keyword>
<dbReference type="InterPro" id="IPR042101">
    <property type="entry name" value="SRP54_N_sf"/>
</dbReference>
<evidence type="ECO:0000256" key="6">
    <source>
        <dbReference type="ARBA" id="ARBA00023135"/>
    </source>
</evidence>
<keyword evidence="6" id="KW-0733">Signal recognition particle</keyword>
<evidence type="ECO:0000313" key="14">
    <source>
        <dbReference type="EMBL" id="NXD32401.1"/>
    </source>
</evidence>
<evidence type="ECO:0000256" key="5">
    <source>
        <dbReference type="ARBA" id="ARBA00023134"/>
    </source>
</evidence>
<evidence type="ECO:0000259" key="13">
    <source>
        <dbReference type="PROSITE" id="PS00300"/>
    </source>
</evidence>
<accession>A0A851UXF4</accession>
<dbReference type="InterPro" id="IPR022941">
    <property type="entry name" value="SRP54"/>
</dbReference>
<dbReference type="Gene3D" id="3.40.50.300">
    <property type="entry name" value="P-loop containing nucleotide triphosphate hydrolases"/>
    <property type="match status" value="1"/>
</dbReference>
<comment type="similarity">
    <text evidence="1">Belongs to the GTP-binding SRP family. SRP54 subfamily.</text>
</comment>
<dbReference type="FunFam" id="3.40.50.300:FF:000022">
    <property type="entry name" value="Signal recognition particle 54 kDa subunit"/>
    <property type="match status" value="1"/>
</dbReference>
<keyword evidence="2" id="KW-0547">Nucleotide-binding</keyword>
<gene>
    <name evidence="14" type="primary">Srpa</name>
    <name evidence="14" type="ORF">ELAFOR_R15193</name>
</gene>
<dbReference type="CDD" id="cd17875">
    <property type="entry name" value="SRP54_G"/>
    <property type="match status" value="1"/>
</dbReference>
<evidence type="ECO:0000256" key="11">
    <source>
        <dbReference type="ARBA" id="ARBA00045747"/>
    </source>
</evidence>
<reference evidence="14" key="1">
    <citation type="submission" date="2019-09" db="EMBL/GenBank/DDBJ databases">
        <title>Bird 10,000 Genomes (B10K) Project - Family phase.</title>
        <authorList>
            <person name="Zhang G."/>
        </authorList>
    </citation>
    <scope>NUCLEOTIDE SEQUENCE</scope>
    <source>
        <strain evidence="14">B10K-IZCAS-20218</strain>
        <tissue evidence="14">Blood</tissue>
    </source>
</reference>
<dbReference type="GO" id="GO:0005829">
    <property type="term" value="C:cytosol"/>
    <property type="evidence" value="ECO:0007669"/>
    <property type="project" value="TreeGrafter"/>
</dbReference>
<dbReference type="EC" id="3.6.5.4" evidence="10"/>
<evidence type="ECO:0000256" key="3">
    <source>
        <dbReference type="ARBA" id="ARBA00022801"/>
    </source>
</evidence>
<dbReference type="GO" id="GO:0008312">
    <property type="term" value="F:7S RNA binding"/>
    <property type="evidence" value="ECO:0007669"/>
    <property type="project" value="InterPro"/>
</dbReference>
<keyword evidence="5" id="KW-0342">GTP-binding</keyword>
<dbReference type="GO" id="GO:0030942">
    <property type="term" value="F:endoplasmic reticulum signal peptide binding"/>
    <property type="evidence" value="ECO:0007669"/>
    <property type="project" value="TreeGrafter"/>
</dbReference>
<dbReference type="Proteomes" id="UP000623542">
    <property type="component" value="Unassembled WGS sequence"/>
</dbReference>
<dbReference type="PROSITE" id="PS00300">
    <property type="entry name" value="SRP54"/>
    <property type="match status" value="1"/>
</dbReference>
<dbReference type="SMART" id="SM00962">
    <property type="entry name" value="SRP54"/>
    <property type="match status" value="1"/>
</dbReference>
<dbReference type="InterPro" id="IPR003593">
    <property type="entry name" value="AAA+_ATPase"/>
</dbReference>
<dbReference type="GO" id="GO:0006616">
    <property type="term" value="P:SRP-dependent cotranslational protein targeting to membrane, translocation"/>
    <property type="evidence" value="ECO:0007669"/>
    <property type="project" value="TreeGrafter"/>
</dbReference>
<dbReference type="OrthoDB" id="10250817at2759"/>
<dbReference type="SMART" id="SM00382">
    <property type="entry name" value="AAA"/>
    <property type="match status" value="1"/>
</dbReference>
<dbReference type="Pfam" id="PF00448">
    <property type="entry name" value="SRP54"/>
    <property type="match status" value="1"/>
</dbReference>
<dbReference type="AlphaFoldDB" id="A0A851UXF4"/>
<dbReference type="SUPFAM" id="SSF47446">
    <property type="entry name" value="Signal peptide-binding domain"/>
    <property type="match status" value="1"/>
</dbReference>
<dbReference type="GO" id="GO:0005786">
    <property type="term" value="C:signal recognition particle, endoplasmic reticulum targeting"/>
    <property type="evidence" value="ECO:0007669"/>
    <property type="project" value="UniProtKB-KW"/>
</dbReference>
<evidence type="ECO:0000256" key="2">
    <source>
        <dbReference type="ARBA" id="ARBA00022741"/>
    </source>
</evidence>
<evidence type="ECO:0000256" key="9">
    <source>
        <dbReference type="ARBA" id="ARBA00034907"/>
    </source>
</evidence>
<dbReference type="InterPro" id="IPR004125">
    <property type="entry name" value="Signal_recog_particle_SRP54_M"/>
</dbReference>
<organism evidence="14 15">
    <name type="scientific">Elachura formosa</name>
    <name type="common">spotted wren-babbler</name>
    <dbReference type="NCBI Taxonomy" id="1463973"/>
    <lineage>
        <taxon>Eukaryota</taxon>
        <taxon>Metazoa</taxon>
        <taxon>Chordata</taxon>
        <taxon>Craniata</taxon>
        <taxon>Vertebrata</taxon>
        <taxon>Euteleostomi</taxon>
        <taxon>Archelosauria</taxon>
        <taxon>Archosauria</taxon>
        <taxon>Dinosauria</taxon>
        <taxon>Saurischia</taxon>
        <taxon>Theropoda</taxon>
        <taxon>Coelurosauria</taxon>
        <taxon>Aves</taxon>
        <taxon>Neognathae</taxon>
        <taxon>Neoaves</taxon>
        <taxon>Telluraves</taxon>
        <taxon>Australaves</taxon>
        <taxon>Passeriformes</taxon>
        <taxon>Elachuridae</taxon>
        <taxon>Elachura</taxon>
    </lineage>
</organism>
<evidence type="ECO:0000256" key="1">
    <source>
        <dbReference type="ARBA" id="ARBA00005450"/>
    </source>
</evidence>
<dbReference type="GO" id="GO:0003924">
    <property type="term" value="F:GTPase activity"/>
    <property type="evidence" value="ECO:0007669"/>
    <property type="project" value="InterPro"/>
</dbReference>
<evidence type="ECO:0000256" key="10">
    <source>
        <dbReference type="ARBA" id="ARBA00035672"/>
    </source>
</evidence>
<sequence length="379" mass="41162">NKKNVVQKAVFDELVALVDPGTEPYKPVKGKVNVLMAVGIQGAGKTTTCTKLAVHYQRRGLRTCLVCADTFRAGAFDQLKQNATKAKIPFYGSYTETDPVAIASLGVEKFRKERFDVIIVDTSGRHKQESELFEEMVAISAAVKPDMTIMVLDASIGQAAEGQSRAFKDSADFGAIVVTKLDGHAKGGGAISAVAATKTPIIFLGTGEHLHDLERFNPQPFISKLLGMGDVQGLVEHMQDMARANPDRQKEMAKKLEQGKFSIRDWREQLSSIMSMGSISKIASMIPGMPQGMMDGNEEETAAKLKRMIYITDAMRADELDSDGLIFVTFDKDGNPIGLNKRARRVAKGSGTSVREVEELLAQARMMSGMARQAGGQNG</sequence>
<dbReference type="GO" id="GO:0005525">
    <property type="term" value="F:GTP binding"/>
    <property type="evidence" value="ECO:0007669"/>
    <property type="project" value="UniProtKB-KW"/>
</dbReference>
<evidence type="ECO:0000256" key="8">
    <source>
        <dbReference type="ARBA" id="ARBA00034832"/>
    </source>
</evidence>
<dbReference type="Gene3D" id="1.20.120.140">
    <property type="entry name" value="Signal recognition particle SRP54, nucleotide-binding domain"/>
    <property type="match status" value="1"/>
</dbReference>
<dbReference type="InterPro" id="IPR000897">
    <property type="entry name" value="SRP54_GTPase_dom"/>
</dbReference>
<evidence type="ECO:0000256" key="12">
    <source>
        <dbReference type="ARBA" id="ARBA00048157"/>
    </source>
</evidence>
<comment type="function">
    <text evidence="11">Component of the signal recognition particle (SRP) complex, a ribonucleoprotein complex that mediates the cotranslational targeting of secretory and membrane proteins to the endoplasmic reticulum (ER). As part of the SRP complex, associates with the SRP receptor (SR) component SRPRA to target secretory proteins to the endoplasmic reticulum membrane. Binds to the signal sequence of presecretory proteins when they emerge from the ribosomes. Displays basal GTPase activity, and stimulates reciprocal GTPase activation of the SR subunit SRPRA. Forms a guanosine 5'-triphosphate (GTP)-dependent complex with the SR subunit SRPRA. SR compaction and GTPase mediated rearrangement of SR drive SRP-mediated cotranslational protein translocation into the ER. Requires the presence of SRP9/SRP14 and/or SRP19 to stably interact with RNA. Plays a role in proliferation and differentiation of granulocytic cells, neutrophils migration capacity and exocrine pancreas development.</text>
</comment>
<name>A0A851UXF4_9PASS</name>
<feature type="non-terminal residue" evidence="14">
    <location>
        <position position="1"/>
    </location>
</feature>
<keyword evidence="7" id="KW-0687">Ribonucleoprotein</keyword>